<dbReference type="EMBL" id="AONG01000010">
    <property type="protein sequence ID" value="KIQ69234.1"/>
    <property type="molecule type" value="Genomic_DNA"/>
</dbReference>
<evidence type="ECO:0000256" key="6">
    <source>
        <dbReference type="ARBA" id="ARBA00022741"/>
    </source>
</evidence>
<keyword evidence="10" id="KW-0472">Membrane</keyword>
<feature type="domain" description="ABC transporter" evidence="11">
    <location>
        <begin position="12"/>
        <end position="248"/>
    </location>
</feature>
<dbReference type="InterPro" id="IPR051535">
    <property type="entry name" value="Siderophore_ABC-ATPase"/>
</dbReference>
<dbReference type="GO" id="GO:0005886">
    <property type="term" value="C:plasma membrane"/>
    <property type="evidence" value="ECO:0007669"/>
    <property type="project" value="UniProtKB-SubCell"/>
</dbReference>
<dbReference type="PATRIC" id="fig|1123501.6.peg.2407"/>
<keyword evidence="9" id="KW-0406">Ion transport</keyword>
<evidence type="ECO:0000259" key="11">
    <source>
        <dbReference type="PROSITE" id="PS50893"/>
    </source>
</evidence>
<dbReference type="GO" id="GO:0016887">
    <property type="term" value="F:ATP hydrolysis activity"/>
    <property type="evidence" value="ECO:0007669"/>
    <property type="project" value="InterPro"/>
</dbReference>
<gene>
    <name evidence="12" type="ORF">Wenmar_02305</name>
</gene>
<dbReference type="InterPro" id="IPR027417">
    <property type="entry name" value="P-loop_NTPase"/>
</dbReference>
<evidence type="ECO:0000256" key="5">
    <source>
        <dbReference type="ARBA" id="ARBA00022496"/>
    </source>
</evidence>
<keyword evidence="6" id="KW-0547">Nucleotide-binding</keyword>
<dbReference type="PANTHER" id="PTHR42771">
    <property type="entry name" value="IRON(3+)-HYDROXAMATE IMPORT ATP-BINDING PROTEIN FHUC"/>
    <property type="match status" value="1"/>
</dbReference>
<dbReference type="Pfam" id="PF00005">
    <property type="entry name" value="ABC_tran"/>
    <property type="match status" value="1"/>
</dbReference>
<keyword evidence="13" id="KW-1185">Reference proteome</keyword>
<keyword evidence="12" id="KW-0378">Hydrolase</keyword>
<sequence length="275" mass="29273">MIPSPPSRSPALSARSLSVGYGGLPVLARVDLDIARGEMTALVGPNGCGKSTLLKALARVLRPSAGGVLLDDAPIAQLPTRTVARRLALLPQGPVAPEGLTVEELVRQGRFPHRTLLRPWSREDAAAVARALAQTGLQGLAGRPVATLSGGQRQRAWIAMVLAQDTPLVLLDEPTTFLDLKVQVDLMALLSRIVREDGRTMVLVLHELNLASAFADRIVMMRDGRIVRDGTPRAVMQPGILREVFGLEADVITDPATGRPVCLPRPGAVRTQAAA</sequence>
<dbReference type="PROSITE" id="PS50893">
    <property type="entry name" value="ABC_TRANSPORTER_2"/>
    <property type="match status" value="1"/>
</dbReference>
<dbReference type="CDD" id="cd03214">
    <property type="entry name" value="ABC_Iron-Siderophores_B12_Hemin"/>
    <property type="match status" value="1"/>
</dbReference>
<evidence type="ECO:0000313" key="12">
    <source>
        <dbReference type="EMBL" id="KIQ69234.1"/>
    </source>
</evidence>
<keyword evidence="4" id="KW-1003">Cell membrane</keyword>
<organism evidence="12 13">
    <name type="scientific">Wenxinia marina DSM 24838</name>
    <dbReference type="NCBI Taxonomy" id="1123501"/>
    <lineage>
        <taxon>Bacteria</taxon>
        <taxon>Pseudomonadati</taxon>
        <taxon>Pseudomonadota</taxon>
        <taxon>Alphaproteobacteria</taxon>
        <taxon>Rhodobacterales</taxon>
        <taxon>Roseobacteraceae</taxon>
        <taxon>Wenxinia</taxon>
    </lineage>
</organism>
<dbReference type="GO" id="GO:0006826">
    <property type="term" value="P:iron ion transport"/>
    <property type="evidence" value="ECO:0007669"/>
    <property type="project" value="UniProtKB-KW"/>
</dbReference>
<keyword evidence="7" id="KW-0067">ATP-binding</keyword>
<name>A0A0D0Q411_9RHOB</name>
<dbReference type="SMART" id="SM00382">
    <property type="entry name" value="AAA"/>
    <property type="match status" value="1"/>
</dbReference>
<dbReference type="GO" id="GO:0005524">
    <property type="term" value="F:ATP binding"/>
    <property type="evidence" value="ECO:0007669"/>
    <property type="project" value="UniProtKB-KW"/>
</dbReference>
<keyword evidence="5" id="KW-0410">Iron transport</keyword>
<evidence type="ECO:0000256" key="9">
    <source>
        <dbReference type="ARBA" id="ARBA00023065"/>
    </source>
</evidence>
<dbReference type="InterPro" id="IPR003593">
    <property type="entry name" value="AAA+_ATPase"/>
</dbReference>
<dbReference type="EC" id="3.6.3.34" evidence="12"/>
<dbReference type="PANTHER" id="PTHR42771:SF2">
    <property type="entry name" value="IRON(3+)-HYDROXAMATE IMPORT ATP-BINDING PROTEIN FHUC"/>
    <property type="match status" value="1"/>
</dbReference>
<comment type="subcellular location">
    <subcellularLocation>
        <location evidence="1">Cell membrane</location>
        <topology evidence="1">Peripheral membrane protein</topology>
    </subcellularLocation>
</comment>
<dbReference type="RefSeq" id="WP_018303039.1">
    <property type="nucleotide sequence ID" value="NZ_KB902289.1"/>
</dbReference>
<proteinExistence type="inferred from homology"/>
<dbReference type="Proteomes" id="UP000035100">
    <property type="component" value="Unassembled WGS sequence"/>
</dbReference>
<comment type="similarity">
    <text evidence="2">Belongs to the ABC transporter superfamily.</text>
</comment>
<evidence type="ECO:0000256" key="3">
    <source>
        <dbReference type="ARBA" id="ARBA00022448"/>
    </source>
</evidence>
<comment type="caution">
    <text evidence="12">The sequence shown here is derived from an EMBL/GenBank/DDBJ whole genome shotgun (WGS) entry which is preliminary data.</text>
</comment>
<keyword evidence="8" id="KW-0408">Iron</keyword>
<evidence type="ECO:0000256" key="4">
    <source>
        <dbReference type="ARBA" id="ARBA00022475"/>
    </source>
</evidence>
<dbReference type="InterPro" id="IPR003439">
    <property type="entry name" value="ABC_transporter-like_ATP-bd"/>
</dbReference>
<evidence type="ECO:0000256" key="8">
    <source>
        <dbReference type="ARBA" id="ARBA00023004"/>
    </source>
</evidence>
<accession>A0A0D0Q411</accession>
<dbReference type="eggNOG" id="COG1120">
    <property type="taxonomic scope" value="Bacteria"/>
</dbReference>
<dbReference type="AlphaFoldDB" id="A0A0D0Q411"/>
<dbReference type="FunFam" id="3.40.50.300:FF:000134">
    <property type="entry name" value="Iron-enterobactin ABC transporter ATP-binding protein"/>
    <property type="match status" value="1"/>
</dbReference>
<dbReference type="OrthoDB" id="9805601at2"/>
<protein>
    <submittedName>
        <fullName evidence="12">ABC-type cobalamin/Fe3+-siderophores transport system, ATPase component</fullName>
        <ecNumber evidence="12">3.6.3.34</ecNumber>
    </submittedName>
</protein>
<dbReference type="InterPro" id="IPR017871">
    <property type="entry name" value="ABC_transporter-like_CS"/>
</dbReference>
<evidence type="ECO:0000256" key="7">
    <source>
        <dbReference type="ARBA" id="ARBA00022840"/>
    </source>
</evidence>
<evidence type="ECO:0000313" key="13">
    <source>
        <dbReference type="Proteomes" id="UP000035100"/>
    </source>
</evidence>
<keyword evidence="3" id="KW-0813">Transport</keyword>
<evidence type="ECO:0000256" key="10">
    <source>
        <dbReference type="ARBA" id="ARBA00023136"/>
    </source>
</evidence>
<dbReference type="Gene3D" id="3.40.50.300">
    <property type="entry name" value="P-loop containing nucleotide triphosphate hydrolases"/>
    <property type="match status" value="1"/>
</dbReference>
<dbReference type="PROSITE" id="PS00211">
    <property type="entry name" value="ABC_TRANSPORTER_1"/>
    <property type="match status" value="1"/>
</dbReference>
<reference evidence="12 13" key="1">
    <citation type="submission" date="2013-01" db="EMBL/GenBank/DDBJ databases">
        <authorList>
            <person name="Fiebig A."/>
            <person name="Goeker M."/>
            <person name="Klenk H.-P.P."/>
        </authorList>
    </citation>
    <scope>NUCLEOTIDE SEQUENCE [LARGE SCALE GENOMIC DNA]</scope>
    <source>
        <strain evidence="12 13">DSM 24838</strain>
    </source>
</reference>
<dbReference type="SUPFAM" id="SSF52540">
    <property type="entry name" value="P-loop containing nucleoside triphosphate hydrolases"/>
    <property type="match status" value="1"/>
</dbReference>
<evidence type="ECO:0000256" key="2">
    <source>
        <dbReference type="ARBA" id="ARBA00005417"/>
    </source>
</evidence>
<evidence type="ECO:0000256" key="1">
    <source>
        <dbReference type="ARBA" id="ARBA00004202"/>
    </source>
</evidence>
<dbReference type="STRING" id="1123501.Wenmar_02305"/>